<feature type="compositionally biased region" description="Low complexity" evidence="1">
    <location>
        <begin position="243"/>
        <end position="258"/>
    </location>
</feature>
<sequence>MAPSLKSRRAASNSKHPAKPVVPALPLPYVKRQAAPAAAAATASAAAARSPPAQPIPGAVREQAIHHLPVSGAQHDSGVKWDDANPSGDPHHEHFDANGHGSSPADKSDTASVELAQVQTAAVDNAGSQMHAQSQTAEGSMHQSRPVGPFKASASPNGAPVEHEPKLNTDEHYSARAPESHPPSDVSPMRYQVPPPLQPTNRPLGIVANGDKARGARPHPQNGLHHIHQANPSNGSIHFGTFHDSQSSSPAPPHSGGIAPPPGIPGPDGRPGYMCYNGNGFPPMMPYGGDMMQVASFDNYGRPAMAYGPMDSYPPYGSNYGPSTPHSFHDSQSPVHPEDNAMYGPYPPGAPRNGVAGPGDDIHPQNPQRRMFGPHDYLRMPPNLGPPPMMPPGDHGDGIVGFLQQHFASPELADCVLELRYPEDSVPPVRIPGHRLIFSRSPELSIQLQNKASEPKAAGEAPLTLVIGSDGPWIRSDAFYMAVQRLYGLPLLQIPPHNRTDSSDMMKAGSAKEQFEYSLSYAAAGRLLDWPPVTRRGCEVATQLLGWQTMEKGLEFALENHRDKGTHDSYKYGDGSRAILHAVAAYIVHNIPPSFSLDTSAEEPNNYTRLPVRPPPGPSSPEAGSRATSPTIARGSSVQLGKGRRPHHIQFGDLSLAEARNGAESETPKATQQAQPVSHTILSRVLLNLPFTHLKLMLQMSGSGNLSGWTGAEARHGVIKRAVEEREARRLRILEAVVDGRVAVSDTVRAALRSPNPQDVGRWTSLGWQEEMLPCSSPGGASLVRKWVPLMEPQNGSAAAYP</sequence>
<proteinExistence type="predicted"/>
<feature type="compositionally biased region" description="Polar residues" evidence="1">
    <location>
        <begin position="117"/>
        <end position="143"/>
    </location>
</feature>
<feature type="compositionally biased region" description="Low complexity" evidence="1">
    <location>
        <begin position="19"/>
        <end position="51"/>
    </location>
</feature>
<feature type="region of interest" description="Disordered" evidence="1">
    <location>
        <begin position="597"/>
        <end position="645"/>
    </location>
</feature>
<dbReference type="AlphaFoldDB" id="A0A8H4LSQ5"/>
<feature type="compositionally biased region" description="Polar residues" evidence="1">
    <location>
        <begin position="628"/>
        <end position="639"/>
    </location>
</feature>
<feature type="region of interest" description="Disordered" evidence="1">
    <location>
        <begin position="243"/>
        <end position="270"/>
    </location>
</feature>
<gene>
    <name evidence="2" type="ORF">G6O67_008024</name>
</gene>
<dbReference type="EMBL" id="JAAVMX010000009">
    <property type="protein sequence ID" value="KAF4504590.1"/>
    <property type="molecule type" value="Genomic_DNA"/>
</dbReference>
<evidence type="ECO:0000313" key="2">
    <source>
        <dbReference type="EMBL" id="KAF4504590.1"/>
    </source>
</evidence>
<organism evidence="2 3">
    <name type="scientific">Ophiocordyceps sinensis</name>
    <dbReference type="NCBI Taxonomy" id="72228"/>
    <lineage>
        <taxon>Eukaryota</taxon>
        <taxon>Fungi</taxon>
        <taxon>Dikarya</taxon>
        <taxon>Ascomycota</taxon>
        <taxon>Pezizomycotina</taxon>
        <taxon>Sordariomycetes</taxon>
        <taxon>Hypocreomycetidae</taxon>
        <taxon>Hypocreales</taxon>
        <taxon>Ophiocordycipitaceae</taxon>
        <taxon>Ophiocordyceps</taxon>
    </lineage>
</organism>
<comment type="caution">
    <text evidence="2">The sequence shown here is derived from an EMBL/GenBank/DDBJ whole genome shotgun (WGS) entry which is preliminary data.</text>
</comment>
<protein>
    <submittedName>
        <fullName evidence="2">Uncharacterized protein</fullName>
    </submittedName>
</protein>
<evidence type="ECO:0000256" key="1">
    <source>
        <dbReference type="SAM" id="MobiDB-lite"/>
    </source>
</evidence>
<feature type="compositionally biased region" description="Basic and acidic residues" evidence="1">
    <location>
        <begin position="77"/>
        <end position="97"/>
    </location>
</feature>
<feature type="compositionally biased region" description="Polar residues" evidence="1">
    <location>
        <begin position="597"/>
        <end position="608"/>
    </location>
</feature>
<dbReference type="OrthoDB" id="5329403at2759"/>
<feature type="region of interest" description="Disordered" evidence="1">
    <location>
        <begin position="1"/>
        <end position="165"/>
    </location>
</feature>
<evidence type="ECO:0000313" key="3">
    <source>
        <dbReference type="Proteomes" id="UP000557566"/>
    </source>
</evidence>
<name>A0A8H4LSQ5_9HYPO</name>
<accession>A0A8H4LSQ5</accession>
<reference evidence="2 3" key="1">
    <citation type="journal article" date="2020" name="Genome Biol. Evol.">
        <title>A new high-quality draft genome assembly of the Chinese cordyceps Ophiocordyceps sinensis.</title>
        <authorList>
            <person name="Shu R."/>
            <person name="Zhang J."/>
            <person name="Meng Q."/>
            <person name="Zhang H."/>
            <person name="Zhou G."/>
            <person name="Li M."/>
            <person name="Wu P."/>
            <person name="Zhao Y."/>
            <person name="Chen C."/>
            <person name="Qin Q."/>
        </authorList>
    </citation>
    <scope>NUCLEOTIDE SEQUENCE [LARGE SCALE GENOMIC DNA]</scope>
    <source>
        <strain evidence="2 3">IOZ07</strain>
    </source>
</reference>
<dbReference type="Proteomes" id="UP000557566">
    <property type="component" value="Unassembled WGS sequence"/>
</dbReference>
<keyword evidence="3" id="KW-1185">Reference proteome</keyword>